<evidence type="ECO:0000313" key="7">
    <source>
        <dbReference type="EMBL" id="GAV01130.1"/>
    </source>
</evidence>
<dbReference type="EMBL" id="BDGG01000007">
    <property type="protein sequence ID" value="GAV01130.1"/>
    <property type="molecule type" value="Genomic_DNA"/>
</dbReference>
<dbReference type="GO" id="GO:0016020">
    <property type="term" value="C:membrane"/>
    <property type="evidence" value="ECO:0007669"/>
    <property type="project" value="UniProtKB-SubCell"/>
</dbReference>
<dbReference type="InterPro" id="IPR050930">
    <property type="entry name" value="MFS_Vesicular_Transporter"/>
</dbReference>
<organism evidence="7 8">
    <name type="scientific">Ramazzottius varieornatus</name>
    <name type="common">Water bear</name>
    <name type="synonym">Tardigrade</name>
    <dbReference type="NCBI Taxonomy" id="947166"/>
    <lineage>
        <taxon>Eukaryota</taxon>
        <taxon>Metazoa</taxon>
        <taxon>Ecdysozoa</taxon>
        <taxon>Tardigrada</taxon>
        <taxon>Eutardigrada</taxon>
        <taxon>Parachela</taxon>
        <taxon>Hypsibioidea</taxon>
        <taxon>Ramazzottiidae</taxon>
        <taxon>Ramazzottius</taxon>
    </lineage>
</organism>
<dbReference type="InterPro" id="IPR036259">
    <property type="entry name" value="MFS_trans_sf"/>
</dbReference>
<evidence type="ECO:0000256" key="3">
    <source>
        <dbReference type="ARBA" id="ARBA00022692"/>
    </source>
</evidence>
<dbReference type="GO" id="GO:0022857">
    <property type="term" value="F:transmembrane transporter activity"/>
    <property type="evidence" value="ECO:0007669"/>
    <property type="project" value="TreeGrafter"/>
</dbReference>
<comment type="subcellular location">
    <subcellularLocation>
        <location evidence="1">Membrane</location>
        <topology evidence="1">Multi-pass membrane protein</topology>
    </subcellularLocation>
</comment>
<keyword evidence="8" id="KW-1185">Reference proteome</keyword>
<evidence type="ECO:0000256" key="1">
    <source>
        <dbReference type="ARBA" id="ARBA00004141"/>
    </source>
</evidence>
<evidence type="ECO:0000256" key="4">
    <source>
        <dbReference type="ARBA" id="ARBA00022989"/>
    </source>
</evidence>
<dbReference type="Proteomes" id="UP000186922">
    <property type="component" value="Unassembled WGS sequence"/>
</dbReference>
<accession>A0A1D1VHN8</accession>
<dbReference type="PANTHER" id="PTHR23506">
    <property type="entry name" value="GH10249P"/>
    <property type="match status" value="1"/>
</dbReference>
<dbReference type="Gene3D" id="1.20.1250.20">
    <property type="entry name" value="MFS general substrate transporter like domains"/>
    <property type="match status" value="1"/>
</dbReference>
<dbReference type="PANTHER" id="PTHR23506:SF26">
    <property type="entry name" value="MFS-TYPE TRANSPORTER SLC18B1"/>
    <property type="match status" value="1"/>
</dbReference>
<feature type="transmembrane region" description="Helical" evidence="6">
    <location>
        <begin position="83"/>
        <end position="106"/>
    </location>
</feature>
<evidence type="ECO:0000256" key="5">
    <source>
        <dbReference type="ARBA" id="ARBA00023136"/>
    </source>
</evidence>
<feature type="transmembrane region" description="Helical" evidence="6">
    <location>
        <begin position="159"/>
        <end position="180"/>
    </location>
</feature>
<evidence type="ECO:0000313" key="8">
    <source>
        <dbReference type="Proteomes" id="UP000186922"/>
    </source>
</evidence>
<comment type="caution">
    <text evidence="7">The sequence shown here is derived from an EMBL/GenBank/DDBJ whole genome shotgun (WGS) entry which is preliminary data.</text>
</comment>
<evidence type="ECO:0000256" key="6">
    <source>
        <dbReference type="SAM" id="Phobius"/>
    </source>
</evidence>
<keyword evidence="2" id="KW-0813">Transport</keyword>
<keyword evidence="4 6" id="KW-1133">Transmembrane helix</keyword>
<proteinExistence type="predicted"/>
<keyword evidence="3 6" id="KW-0812">Transmembrane</keyword>
<dbReference type="STRING" id="947166.A0A1D1VHN8"/>
<feature type="transmembrane region" description="Helical" evidence="6">
    <location>
        <begin position="26"/>
        <end position="47"/>
    </location>
</feature>
<reference evidence="7 8" key="1">
    <citation type="journal article" date="2016" name="Nat. Commun.">
        <title>Extremotolerant tardigrade genome and improved radiotolerance of human cultured cells by tardigrade-unique protein.</title>
        <authorList>
            <person name="Hashimoto T."/>
            <person name="Horikawa D.D."/>
            <person name="Saito Y."/>
            <person name="Kuwahara H."/>
            <person name="Kozuka-Hata H."/>
            <person name="Shin-I T."/>
            <person name="Minakuchi Y."/>
            <person name="Ohishi K."/>
            <person name="Motoyama A."/>
            <person name="Aizu T."/>
            <person name="Enomoto A."/>
            <person name="Kondo K."/>
            <person name="Tanaka S."/>
            <person name="Hara Y."/>
            <person name="Koshikawa S."/>
            <person name="Sagara H."/>
            <person name="Miura T."/>
            <person name="Yokobori S."/>
            <person name="Miyagawa K."/>
            <person name="Suzuki Y."/>
            <person name="Kubo T."/>
            <person name="Oyama M."/>
            <person name="Kohara Y."/>
            <person name="Fujiyama A."/>
            <person name="Arakawa K."/>
            <person name="Katayama T."/>
            <person name="Toyoda A."/>
            <person name="Kunieda T."/>
        </authorList>
    </citation>
    <scope>NUCLEOTIDE SEQUENCE [LARGE SCALE GENOMIC DNA]</scope>
    <source>
        <strain evidence="7 8">YOKOZUNA-1</strain>
    </source>
</reference>
<protein>
    <recommendedName>
        <fullName evidence="9">Major facilitator superfamily associated domain-containing protein</fullName>
    </recommendedName>
</protein>
<sequence length="255" mass="28043">MFWGVLGTSLEPYLASFGCGAQVEGLIFAAAFLAYAGTAPIFGWIFLKFHVDYRWAVLAPLGVAICCMFLGPIPSFTFIPPRLLWLVTLLLFIMNVFIAFGSVLVFDTLKERAIACGLEENVATYALILAVFFTTIYIGDALGAIIGSVVYFEYGFVRIAEIATGLLFAFSIIAALILLVDCGRLREPAHRMFPSLIKASSDREAQAEETSHLIKPGYPTRDNLGELPDYDEATTMQQPTGVFFNQSNNDYGSIR</sequence>
<feature type="transmembrane region" description="Helical" evidence="6">
    <location>
        <begin position="126"/>
        <end position="152"/>
    </location>
</feature>
<evidence type="ECO:0008006" key="9">
    <source>
        <dbReference type="Google" id="ProtNLM"/>
    </source>
</evidence>
<dbReference type="AlphaFoldDB" id="A0A1D1VHN8"/>
<keyword evidence="5 6" id="KW-0472">Membrane</keyword>
<dbReference type="SUPFAM" id="SSF103473">
    <property type="entry name" value="MFS general substrate transporter"/>
    <property type="match status" value="1"/>
</dbReference>
<name>A0A1D1VHN8_RAMVA</name>
<evidence type="ECO:0000256" key="2">
    <source>
        <dbReference type="ARBA" id="ARBA00022448"/>
    </source>
</evidence>
<feature type="transmembrane region" description="Helical" evidence="6">
    <location>
        <begin position="53"/>
        <end position="71"/>
    </location>
</feature>
<gene>
    <name evidence="7" type="primary">RvY_11889</name>
    <name evidence="7" type="synonym">RvY_11889.2</name>
    <name evidence="7" type="ORF">RvY_11889-2</name>
</gene>